<protein>
    <submittedName>
        <fullName evidence="2">Uncharacterized protein</fullName>
    </submittedName>
</protein>
<dbReference type="AlphaFoldDB" id="A0A4V2K0T3"/>
<dbReference type="EMBL" id="ML143408">
    <property type="protein sequence ID" value="TBU30123.1"/>
    <property type="molecule type" value="Genomic_DNA"/>
</dbReference>
<feature type="region of interest" description="Disordered" evidence="1">
    <location>
        <begin position="15"/>
        <end position="40"/>
    </location>
</feature>
<evidence type="ECO:0000256" key="1">
    <source>
        <dbReference type="SAM" id="MobiDB-lite"/>
    </source>
</evidence>
<dbReference type="Proteomes" id="UP000292957">
    <property type="component" value="Unassembled WGS sequence"/>
</dbReference>
<reference evidence="2" key="1">
    <citation type="submission" date="2019-01" db="EMBL/GenBank/DDBJ databases">
        <title>Draft genome sequences of three monokaryotic isolates of the white-rot basidiomycete fungus Dichomitus squalens.</title>
        <authorList>
            <consortium name="DOE Joint Genome Institute"/>
            <person name="Lopez S.C."/>
            <person name="Andreopoulos B."/>
            <person name="Pangilinan J."/>
            <person name="Lipzen A."/>
            <person name="Riley R."/>
            <person name="Ahrendt S."/>
            <person name="Ng V."/>
            <person name="Barry K."/>
            <person name="Daum C."/>
            <person name="Grigoriev I.V."/>
            <person name="Hilden K.S."/>
            <person name="Makela M.R."/>
            <person name="de Vries R.P."/>
        </authorList>
    </citation>
    <scope>NUCLEOTIDE SEQUENCE [LARGE SCALE GENOMIC DNA]</scope>
    <source>
        <strain evidence="2">OM18370.1</strain>
    </source>
</reference>
<feature type="compositionally biased region" description="Pro residues" evidence="1">
    <location>
        <begin position="17"/>
        <end position="26"/>
    </location>
</feature>
<gene>
    <name evidence="2" type="ORF">BD311DRAFT_755345</name>
</gene>
<accession>A0A4V2K0T3</accession>
<sequence length="189" mass="21311">MPQWARCGLWPHMAPRSAPPISPRPLEPSMGEATSSHPVRHASPVELAVVTRCSLSMQLLTRTRALAQDRPRGSRRSQRLAPGLFRGLVDRRVRYLTTVALRQCLKEASSRPSRRRHGTSVLRAWAAAGPYDQLGRLLHSRRRLPSYHPRETGSHTKCAEVPAGLRQRRNFHLSSLRPPADPTKRPGHR</sequence>
<organism evidence="2">
    <name type="scientific">Dichomitus squalens</name>
    <dbReference type="NCBI Taxonomy" id="114155"/>
    <lineage>
        <taxon>Eukaryota</taxon>
        <taxon>Fungi</taxon>
        <taxon>Dikarya</taxon>
        <taxon>Basidiomycota</taxon>
        <taxon>Agaricomycotina</taxon>
        <taxon>Agaricomycetes</taxon>
        <taxon>Polyporales</taxon>
        <taxon>Polyporaceae</taxon>
        <taxon>Dichomitus</taxon>
    </lineage>
</organism>
<evidence type="ECO:0000313" key="2">
    <source>
        <dbReference type="EMBL" id="TBU30123.1"/>
    </source>
</evidence>
<feature type="region of interest" description="Disordered" evidence="1">
    <location>
        <begin position="169"/>
        <end position="189"/>
    </location>
</feature>
<name>A0A4V2K0T3_9APHY</name>
<proteinExistence type="predicted"/>